<protein>
    <submittedName>
        <fullName evidence="2">Uncharacterized membrane protein HdeD, DUF308 family</fullName>
    </submittedName>
</protein>
<feature type="transmembrane region" description="Helical" evidence="1">
    <location>
        <begin position="20"/>
        <end position="40"/>
    </location>
</feature>
<comment type="caution">
    <text evidence="2">The sequence shown here is derived from an EMBL/GenBank/DDBJ whole genome shotgun (WGS) entry which is preliminary data.</text>
</comment>
<keyword evidence="3" id="KW-1185">Reference proteome</keyword>
<feature type="transmembrane region" description="Helical" evidence="1">
    <location>
        <begin position="84"/>
        <end position="113"/>
    </location>
</feature>
<reference evidence="2 3" key="1">
    <citation type="submission" date="2016-10" db="EMBL/GenBank/DDBJ databases">
        <authorList>
            <person name="Varghese N."/>
            <person name="Submissions S."/>
        </authorList>
    </citation>
    <scope>NUCLEOTIDE SEQUENCE [LARGE SCALE GENOMIC DNA]</scope>
    <source>
        <strain evidence="2 3">YR512</strain>
    </source>
</reference>
<evidence type="ECO:0000256" key="1">
    <source>
        <dbReference type="SAM" id="Phobius"/>
    </source>
</evidence>
<dbReference type="Proteomes" id="UP000198841">
    <property type="component" value="Unassembled WGS sequence"/>
</dbReference>
<gene>
    <name evidence="2" type="ORF">SAMN05518863_10672</name>
</gene>
<keyword evidence="1" id="KW-0472">Membrane</keyword>
<evidence type="ECO:0000313" key="3">
    <source>
        <dbReference type="Proteomes" id="UP000198841"/>
    </source>
</evidence>
<feature type="transmembrane region" description="Helical" evidence="1">
    <location>
        <begin position="52"/>
        <end position="72"/>
    </location>
</feature>
<dbReference type="EMBL" id="FOSD01000006">
    <property type="protein sequence ID" value="SFK31199.1"/>
    <property type="molecule type" value="Genomic_DNA"/>
</dbReference>
<accession>A0A1I3YIN1</accession>
<sequence>MLRLLFLLMGGPALRSGWPYLAALGVICLGASAGIVMDLLQHGTVSFPLQLLGMFLALEGGAEALNAFYAPAGIAWPSLMKSTILLIFGALVFLAPHDSGVCLSLAFATVFLLDGGFRVISCCLMRCRRWTRKLTLGCSELVFSVLIATNWPLSPHVIVPVCFALLLLGWGINLLVMTAQIHALPANTSVTALPMFTRAGLRAPHGLGYVHPPMSQNAVSTPLNVYIWTPVGSGDVAGRRPWFDRWVAAIDHRGEVSTGHTSLEMGEEIYISLYPADDVSRDFRGFLKTLRAKEEFDVEGCFLPSLEKEIKAWCRPDKRLTLPHYNQQALRNFWLSNASDTRYNLTSRNCSTSVIQALDVATEGLLGERGLQGLWVLFNPDFWLLSLVRSRAEGMTWTPGLVMDYCLLLRQVLAPAQRLSRYKRAASWLQQQLGNKRSATDP</sequence>
<organism evidence="2 3">
    <name type="scientific">Candidatus Pantoea symbiotica</name>
    <dbReference type="NCBI Taxonomy" id="1884370"/>
    <lineage>
        <taxon>Bacteria</taxon>
        <taxon>Pseudomonadati</taxon>
        <taxon>Pseudomonadota</taxon>
        <taxon>Gammaproteobacteria</taxon>
        <taxon>Enterobacterales</taxon>
        <taxon>Erwiniaceae</taxon>
        <taxon>Pantoea</taxon>
    </lineage>
</organism>
<feature type="transmembrane region" description="Helical" evidence="1">
    <location>
        <begin position="157"/>
        <end position="176"/>
    </location>
</feature>
<keyword evidence="1" id="KW-0812">Transmembrane</keyword>
<proteinExistence type="predicted"/>
<evidence type="ECO:0000313" key="2">
    <source>
        <dbReference type="EMBL" id="SFK31199.1"/>
    </source>
</evidence>
<name>A0A1I3YIN1_9GAMM</name>
<keyword evidence="1" id="KW-1133">Transmembrane helix</keyword>